<comment type="caution">
    <text evidence="1">The sequence shown here is derived from an EMBL/GenBank/DDBJ whole genome shotgun (WGS) entry which is preliminary data.</text>
</comment>
<accession>A0ABN7EAW0</accession>
<proteinExistence type="predicted"/>
<dbReference type="Proteomes" id="UP001189122">
    <property type="component" value="Unassembled WGS sequence"/>
</dbReference>
<keyword evidence="2" id="KW-1185">Reference proteome</keyword>
<organism evidence="1 2">
    <name type="scientific">Spirodela intermedia</name>
    <name type="common">Intermediate duckweed</name>
    <dbReference type="NCBI Taxonomy" id="51605"/>
    <lineage>
        <taxon>Eukaryota</taxon>
        <taxon>Viridiplantae</taxon>
        <taxon>Streptophyta</taxon>
        <taxon>Embryophyta</taxon>
        <taxon>Tracheophyta</taxon>
        <taxon>Spermatophyta</taxon>
        <taxon>Magnoliopsida</taxon>
        <taxon>Liliopsida</taxon>
        <taxon>Araceae</taxon>
        <taxon>Lemnoideae</taxon>
        <taxon>Spirodela</taxon>
    </lineage>
</organism>
<dbReference type="EMBL" id="CACRZD030000205">
    <property type="protein sequence ID" value="CAA6675036.1"/>
    <property type="molecule type" value="Genomic_DNA"/>
</dbReference>
<protein>
    <submittedName>
        <fullName evidence="1">Uncharacterized protein</fullName>
    </submittedName>
</protein>
<evidence type="ECO:0000313" key="2">
    <source>
        <dbReference type="Proteomes" id="UP001189122"/>
    </source>
</evidence>
<gene>
    <name evidence="1" type="ORF">SI7747_UN021378</name>
</gene>
<name>A0ABN7EAW0_SPIIN</name>
<sequence>MKWVVEFLRGCHPAEQKTRTLRSSRGCHPTERSWMRGAQVRELHSQEEACKTKWKIKNEVEVMRNHLFRKKKREQWADNRCRRRQWSQAAAGLLRQQRHDERSP</sequence>
<evidence type="ECO:0000313" key="1">
    <source>
        <dbReference type="EMBL" id="CAA6675036.1"/>
    </source>
</evidence>
<reference evidence="2" key="1">
    <citation type="journal article" date="2020" name="Sci. Rep.">
        <title>Chromosome-scale genome assembly for the duckweed Spirodela intermedia, integrating cytogenetic maps, PacBio and Oxford Nanopore libraries.</title>
        <authorList>
            <person name="Hoang P.T.N."/>
            <person name="Fiebig A."/>
            <person name="Novak P."/>
            <person name="Macas J."/>
            <person name="Cao H.X."/>
            <person name="Stepanenko A."/>
            <person name="Chen G."/>
            <person name="Borisjuk N."/>
            <person name="Scholz U."/>
            <person name="Schubert I."/>
        </authorList>
    </citation>
    <scope>NUCLEOTIDE SEQUENCE [LARGE SCALE GENOMIC DNA]</scope>
</reference>